<protein>
    <recommendedName>
        <fullName evidence="5">ProQ/FinO domain-containing protein</fullName>
    </recommendedName>
</protein>
<gene>
    <name evidence="6" type="ORF">SB78_03605</name>
</gene>
<dbReference type="GO" id="GO:0005829">
    <property type="term" value="C:cytosol"/>
    <property type="evidence" value="ECO:0007669"/>
    <property type="project" value="TreeGrafter"/>
</dbReference>
<organism evidence="6 7">
    <name type="scientific">Rickettsia asembonensis</name>
    <dbReference type="NCBI Taxonomy" id="1068590"/>
    <lineage>
        <taxon>Bacteria</taxon>
        <taxon>Pseudomonadati</taxon>
        <taxon>Pseudomonadota</taxon>
        <taxon>Alphaproteobacteria</taxon>
        <taxon>Rickettsiales</taxon>
        <taxon>Rickettsiaceae</taxon>
        <taxon>Rickettsieae</taxon>
        <taxon>Rickettsia</taxon>
        <taxon>spotted fever group</taxon>
    </lineage>
</organism>
<keyword evidence="6" id="KW-0614">Plasmid</keyword>
<dbReference type="PANTHER" id="PTHR38106:SF1">
    <property type="entry name" value="RNA CHAPERONE PROQ"/>
    <property type="match status" value="1"/>
</dbReference>
<keyword evidence="7" id="KW-1185">Reference proteome</keyword>
<evidence type="ECO:0000259" key="5">
    <source>
        <dbReference type="SMART" id="SM00945"/>
    </source>
</evidence>
<evidence type="ECO:0000313" key="7">
    <source>
        <dbReference type="Proteomes" id="UP000031952"/>
    </source>
</evidence>
<dbReference type="InterPro" id="IPR023529">
    <property type="entry name" value="ProQ"/>
</dbReference>
<evidence type="ECO:0000256" key="2">
    <source>
        <dbReference type="ARBA" id="ARBA00022884"/>
    </source>
</evidence>
<sequence>MQTAKSTLKLKVPVSIVTPILKKQVVIFDKQVAQTPNPESAQLTGGKSVKPSMGHNKAQDAKLAKEQIKAEKAKALALEQKEALKTKLMRWKDKSKQILKLLQTKYPLCFSNPAKPLAIGISKEVIELEQDNFSKQQIRRFFRRYCSDCRYKELLIEGAQRYNLDGTNASLVTKEEVPPKTNKFSNLKKS</sequence>
<keyword evidence="2" id="KW-0694">RNA-binding</keyword>
<dbReference type="GO" id="GO:0033592">
    <property type="term" value="F:RNA strand annealing activity"/>
    <property type="evidence" value="ECO:0007669"/>
    <property type="project" value="InterPro"/>
</dbReference>
<dbReference type="InterPro" id="IPR036442">
    <property type="entry name" value="ProQ/FinO_sf"/>
</dbReference>
<evidence type="ECO:0000256" key="1">
    <source>
        <dbReference type="ARBA" id="ARBA00022490"/>
    </source>
</evidence>
<geneLocation type="plasmid" evidence="6 7">
    <name>pRAS01</name>
</geneLocation>
<name>A0A0C2R9A3_9RICK</name>
<reference evidence="6 7" key="1">
    <citation type="journal article" date="2015" name="Genome Announc.">
        <title>Whole-Genome Sequence of 'Candidatus Rickettsia asemboensis' Strain NMRCii, Isolated from Fleas of Western Kenya.</title>
        <authorList>
            <person name="Jima D.D."/>
            <person name="Luce-Fedrow A."/>
            <person name="Yang Y."/>
            <person name="Maina A.N."/>
            <person name="Snesrud E.C."/>
            <person name="Otiang E."/>
            <person name="Njenga K."/>
            <person name="Jarman R.G."/>
            <person name="Richards A.L."/>
            <person name="Hang J."/>
        </authorList>
    </citation>
    <scope>NUCLEOTIDE SEQUENCE [LARGE SCALE GENOMIC DNA]</scope>
    <source>
        <strain evidence="6 7">NMRCii</strain>
        <plasmid evidence="6">pRAS01</plasmid>
    </source>
</reference>
<evidence type="ECO:0000256" key="3">
    <source>
        <dbReference type="ARBA" id="ARBA00023186"/>
    </source>
</evidence>
<dbReference type="PANTHER" id="PTHR38106">
    <property type="entry name" value="RNA CHAPERONE PROQ"/>
    <property type="match status" value="1"/>
</dbReference>
<keyword evidence="3" id="KW-0143">Chaperone</keyword>
<proteinExistence type="predicted"/>
<dbReference type="Gene3D" id="1.10.1710.10">
    <property type="entry name" value="ProQ/FinO domain"/>
    <property type="match status" value="1"/>
</dbReference>
<dbReference type="RefSeq" id="WP_041078770.1">
    <property type="nucleotide sequence ID" value="NZ_CP011517.1"/>
</dbReference>
<dbReference type="AlphaFoldDB" id="A0A0C2R9A3"/>
<evidence type="ECO:0000256" key="4">
    <source>
        <dbReference type="SAM" id="Coils"/>
    </source>
</evidence>
<dbReference type="GO" id="GO:0010608">
    <property type="term" value="P:post-transcriptional regulation of gene expression"/>
    <property type="evidence" value="ECO:0007669"/>
    <property type="project" value="InterPro"/>
</dbReference>
<feature type="coiled-coil region" evidence="4">
    <location>
        <begin position="61"/>
        <end position="94"/>
    </location>
</feature>
<keyword evidence="4" id="KW-0175">Coiled coil</keyword>
<evidence type="ECO:0000313" key="6">
    <source>
        <dbReference type="EMBL" id="KIJ88773.1"/>
    </source>
</evidence>
<dbReference type="EMBL" id="CP011517">
    <property type="protein sequence ID" value="KIJ88773.1"/>
    <property type="molecule type" value="Genomic_DNA"/>
</dbReference>
<dbReference type="Proteomes" id="UP000031952">
    <property type="component" value="Plasmid pRAS01"/>
</dbReference>
<keyword evidence="1" id="KW-0963">Cytoplasm</keyword>
<feature type="domain" description="ProQ/FinO" evidence="5">
    <location>
        <begin position="91"/>
        <end position="190"/>
    </location>
</feature>
<dbReference type="InterPro" id="IPR016103">
    <property type="entry name" value="ProQ/FinO"/>
</dbReference>
<accession>A0A0C2R9A3</accession>
<dbReference type="SMART" id="SM00945">
    <property type="entry name" value="ProQ"/>
    <property type="match status" value="1"/>
</dbReference>
<dbReference type="SUPFAM" id="SSF48657">
    <property type="entry name" value="FinO-like"/>
    <property type="match status" value="1"/>
</dbReference>
<dbReference type="Pfam" id="PF04352">
    <property type="entry name" value="ProQ"/>
    <property type="match status" value="1"/>
</dbReference>
<dbReference type="GO" id="GO:0034057">
    <property type="term" value="F:RNA strand-exchange activity"/>
    <property type="evidence" value="ECO:0007669"/>
    <property type="project" value="InterPro"/>
</dbReference>